<comment type="similarity">
    <text evidence="1">Belongs to the peptidase M81 family.</text>
</comment>
<keyword evidence="5" id="KW-1185">Reference proteome</keyword>
<dbReference type="InterPro" id="IPR010799">
    <property type="entry name" value="MlrC_C"/>
</dbReference>
<sequence length="506" mass="54530">MTRAKIAIAGFQHETNTFNPNLTPVSEFERADGWPAATRGQDILEVFPGLNIGIGGFIQEGQDFDLRPILWCAAEPAGHVCRDAFDTYCGEICAGLKQHAPLDGVLLDLHGAMVTEDHFDGELEILRRVRAVVGDIPVVVALDFHANISPAFVALCDAIAIYREYPHLDMAQTGVRAARLMRQRLILGHPFSRAFLQVPFLIPLSDQATGQEPFAHIFSGFDDLPVPGLISADAASGFPAADIPNCGPSVLAYCTKEPAAQQAADILLGRFLEAEQQLTKSLLSERQAIQKGVELLQTSARPVVLADVQDNPGAGGTSDTTGLLQALIELDLAPAVMGIFADLACIQKAWSAGVGDHFDHVVGQNTQIPGLTRKTATFEVVRLCDVPILCTGEMYKGIAVDIGRTALLKIVGPSNAIFVVVSEQRFQCLDCALLEHFGLDLSDARLIVVKSTAHFRADFDPIAQATLLVASPGLHPCRLDQVSYENLREQVSLIKASPGRDVFAQT</sequence>
<gene>
    <name evidence="4" type="ORF">QEZ52_13390</name>
</gene>
<reference evidence="4 5" key="1">
    <citation type="submission" date="2023-04" db="EMBL/GenBank/DDBJ databases">
        <title>Complete genome sequence of Alisedimentitalea scapharcae.</title>
        <authorList>
            <person name="Rong J.-C."/>
            <person name="Yi M.-L."/>
            <person name="Zhao Q."/>
        </authorList>
    </citation>
    <scope>NUCLEOTIDE SEQUENCE [LARGE SCALE GENOMIC DNA]</scope>
    <source>
        <strain evidence="4 5">KCTC 42119</strain>
    </source>
</reference>
<dbReference type="PIRSF" id="PIRSF012702">
    <property type="entry name" value="UCP012702"/>
    <property type="match status" value="1"/>
</dbReference>
<protein>
    <recommendedName>
        <fullName evidence="1">Microcystinase C</fullName>
        <shortName evidence="1">MlrC</shortName>
    </recommendedName>
</protein>
<proteinExistence type="inferred from homology"/>
<dbReference type="Proteomes" id="UP001623232">
    <property type="component" value="Chromosome"/>
</dbReference>
<name>A0ABZ2XRX6_9RHOB</name>
<keyword evidence="1" id="KW-0645">Protease</keyword>
<comment type="cofactor">
    <cofactor evidence="1">
        <name>Zn(2+)</name>
        <dbReference type="ChEBI" id="CHEBI:29105"/>
    </cofactor>
    <text evidence="1">Binds 1 zinc ion per subunit.</text>
</comment>
<evidence type="ECO:0000256" key="1">
    <source>
        <dbReference type="PIRNR" id="PIRNR012702"/>
    </source>
</evidence>
<evidence type="ECO:0000259" key="3">
    <source>
        <dbReference type="Pfam" id="PF07364"/>
    </source>
</evidence>
<dbReference type="InterPro" id="IPR015995">
    <property type="entry name" value="MlrC_N"/>
</dbReference>
<organism evidence="4 5">
    <name type="scientific">Aliisedimentitalea scapharcae</name>
    <dbReference type="NCBI Taxonomy" id="1524259"/>
    <lineage>
        <taxon>Bacteria</taxon>
        <taxon>Pseudomonadati</taxon>
        <taxon>Pseudomonadota</taxon>
        <taxon>Alphaproteobacteria</taxon>
        <taxon>Rhodobacterales</taxon>
        <taxon>Roseobacteraceae</taxon>
        <taxon>Aliisedimentitalea</taxon>
    </lineage>
</organism>
<dbReference type="EMBL" id="CP123584">
    <property type="protein sequence ID" value="WZK87599.1"/>
    <property type="molecule type" value="Genomic_DNA"/>
</dbReference>
<keyword evidence="1" id="KW-0378">Hydrolase</keyword>
<dbReference type="Pfam" id="PF07171">
    <property type="entry name" value="MlrC_C"/>
    <property type="match status" value="1"/>
</dbReference>
<dbReference type="Pfam" id="PF07364">
    <property type="entry name" value="DUF1485"/>
    <property type="match status" value="1"/>
</dbReference>
<feature type="domain" description="Microcystin LR degradation protein MlrC N-terminal" evidence="3">
    <location>
        <begin position="5"/>
        <end position="291"/>
    </location>
</feature>
<keyword evidence="1" id="KW-0482">Metalloprotease</keyword>
<dbReference type="RefSeq" id="WP_406644869.1">
    <property type="nucleotide sequence ID" value="NZ_CP123584.1"/>
</dbReference>
<keyword evidence="1" id="KW-0479">Metal-binding</keyword>
<evidence type="ECO:0000259" key="2">
    <source>
        <dbReference type="Pfam" id="PF07171"/>
    </source>
</evidence>
<evidence type="ECO:0000313" key="5">
    <source>
        <dbReference type="Proteomes" id="UP001623232"/>
    </source>
</evidence>
<evidence type="ECO:0000313" key="4">
    <source>
        <dbReference type="EMBL" id="WZK87599.1"/>
    </source>
</evidence>
<feature type="domain" description="Microcystin LR degradation protein MlrC C-terminal" evidence="2">
    <location>
        <begin position="305"/>
        <end position="485"/>
    </location>
</feature>
<dbReference type="InterPro" id="IPR009197">
    <property type="entry name" value="MlrC"/>
</dbReference>
<comment type="function">
    <text evidence="1">Involved in peptidolytic degradation of cyclic heptapeptide hepatotoxin microcystin (MC).</text>
</comment>
<accession>A0ABZ2XRX6</accession>